<dbReference type="AlphaFoldDB" id="A0A9X1U4U2"/>
<evidence type="ECO:0000313" key="2">
    <source>
        <dbReference type="Proteomes" id="UP001139410"/>
    </source>
</evidence>
<protein>
    <submittedName>
        <fullName evidence="1">Uncharacterized protein</fullName>
    </submittedName>
</protein>
<comment type="caution">
    <text evidence="1">The sequence shown here is derived from an EMBL/GenBank/DDBJ whole genome shotgun (WGS) entry which is preliminary data.</text>
</comment>
<name>A0A9X1U4U2_9SPHN</name>
<dbReference type="RefSeq" id="WP_235066971.1">
    <property type="nucleotide sequence ID" value="NZ_JAKFGM010000001.1"/>
</dbReference>
<accession>A0A9X1U4U2</accession>
<reference evidence="1" key="1">
    <citation type="submission" date="2022-01" db="EMBL/GenBank/DDBJ databases">
        <authorList>
            <person name="Jo J.-H."/>
            <person name="Im W.-T."/>
        </authorList>
    </citation>
    <scope>NUCLEOTIDE SEQUENCE</scope>
    <source>
        <strain evidence="1">G124</strain>
    </source>
</reference>
<organism evidence="1 2">
    <name type="scientific">Sphingomonas cremea</name>
    <dbReference type="NCBI Taxonomy" id="2904799"/>
    <lineage>
        <taxon>Bacteria</taxon>
        <taxon>Pseudomonadati</taxon>
        <taxon>Pseudomonadota</taxon>
        <taxon>Alphaproteobacteria</taxon>
        <taxon>Sphingomonadales</taxon>
        <taxon>Sphingomonadaceae</taxon>
        <taxon>Sphingomonas</taxon>
    </lineage>
</organism>
<gene>
    <name evidence="1" type="ORF">LVY65_05450</name>
</gene>
<dbReference type="Proteomes" id="UP001139410">
    <property type="component" value="Unassembled WGS sequence"/>
</dbReference>
<sequence>MRLDINHGTVFAKPDTLGDDFALLFEAIADAFRGMSASSRLESHWSRQRYCSGDC</sequence>
<evidence type="ECO:0000313" key="1">
    <source>
        <dbReference type="EMBL" id="MCF2514511.1"/>
    </source>
</evidence>
<keyword evidence="2" id="KW-1185">Reference proteome</keyword>
<dbReference type="EMBL" id="JAKFGM010000001">
    <property type="protein sequence ID" value="MCF2514511.1"/>
    <property type="molecule type" value="Genomic_DNA"/>
</dbReference>
<proteinExistence type="predicted"/>